<reference evidence="7" key="3">
    <citation type="submission" date="2025-09" db="UniProtKB">
        <authorList>
            <consortium name="Ensembl"/>
        </authorList>
    </citation>
    <scope>IDENTIFICATION</scope>
</reference>
<protein>
    <submittedName>
        <fullName evidence="7">RALBP1 associated Eps domain containing 2</fullName>
    </submittedName>
</protein>
<gene>
    <name evidence="7" type="primary">REPS2</name>
</gene>
<dbReference type="Proteomes" id="UP000472266">
    <property type="component" value="Chromosome 2"/>
</dbReference>
<keyword evidence="2" id="KW-0106">Calcium</keyword>
<keyword evidence="3" id="KW-0175">Coiled coil</keyword>
<feature type="region of interest" description="Disordered" evidence="4">
    <location>
        <begin position="146"/>
        <end position="254"/>
    </location>
</feature>
<evidence type="ECO:0000256" key="3">
    <source>
        <dbReference type="SAM" id="Coils"/>
    </source>
</evidence>
<dbReference type="InterPro" id="IPR002048">
    <property type="entry name" value="EF_hand_dom"/>
</dbReference>
<dbReference type="PANTHER" id="PTHR11216">
    <property type="entry name" value="EH DOMAIN"/>
    <property type="match status" value="1"/>
</dbReference>
<dbReference type="InterPro" id="IPR018247">
    <property type="entry name" value="EF_Hand_1_Ca_BS"/>
</dbReference>
<dbReference type="Gene3D" id="1.10.238.10">
    <property type="entry name" value="EF-hand"/>
    <property type="match status" value="2"/>
</dbReference>
<feature type="coiled-coil region" evidence="3">
    <location>
        <begin position="576"/>
        <end position="614"/>
    </location>
</feature>
<feature type="compositionally biased region" description="Basic and acidic residues" evidence="4">
    <location>
        <begin position="238"/>
        <end position="254"/>
    </location>
</feature>
<dbReference type="InterPro" id="IPR011992">
    <property type="entry name" value="EF-hand-dom_pair"/>
</dbReference>
<reference evidence="7" key="2">
    <citation type="submission" date="2025-08" db="UniProtKB">
        <authorList>
            <consortium name="Ensembl"/>
        </authorList>
    </citation>
    <scope>IDENTIFICATION</scope>
</reference>
<feature type="domain" description="EH" evidence="5">
    <location>
        <begin position="30"/>
        <end position="114"/>
    </location>
</feature>
<dbReference type="AlphaFoldDB" id="A0A672V885"/>
<dbReference type="CDD" id="cd00052">
    <property type="entry name" value="EH"/>
    <property type="match status" value="1"/>
</dbReference>
<evidence type="ECO:0000256" key="2">
    <source>
        <dbReference type="ARBA" id="ARBA00022837"/>
    </source>
</evidence>
<evidence type="ECO:0000256" key="1">
    <source>
        <dbReference type="ARBA" id="ARBA00022723"/>
    </source>
</evidence>
<keyword evidence="1" id="KW-0479">Metal-binding</keyword>
<dbReference type="GO" id="GO:0016197">
    <property type="term" value="P:endosomal transport"/>
    <property type="evidence" value="ECO:0007669"/>
    <property type="project" value="TreeGrafter"/>
</dbReference>
<dbReference type="GO" id="GO:0006897">
    <property type="term" value="P:endocytosis"/>
    <property type="evidence" value="ECO:0007669"/>
    <property type="project" value="TreeGrafter"/>
</dbReference>
<evidence type="ECO:0000259" key="6">
    <source>
        <dbReference type="PROSITE" id="PS50222"/>
    </source>
</evidence>
<organism evidence="7 8">
    <name type="scientific">Strigops habroptila</name>
    <name type="common">Kakapo</name>
    <dbReference type="NCBI Taxonomy" id="2489341"/>
    <lineage>
        <taxon>Eukaryota</taxon>
        <taxon>Metazoa</taxon>
        <taxon>Chordata</taxon>
        <taxon>Craniata</taxon>
        <taxon>Vertebrata</taxon>
        <taxon>Euteleostomi</taxon>
        <taxon>Archelosauria</taxon>
        <taxon>Archosauria</taxon>
        <taxon>Dinosauria</taxon>
        <taxon>Saurischia</taxon>
        <taxon>Theropoda</taxon>
        <taxon>Coelurosauria</taxon>
        <taxon>Aves</taxon>
        <taxon>Neognathae</taxon>
        <taxon>Neoaves</taxon>
        <taxon>Telluraves</taxon>
        <taxon>Australaves</taxon>
        <taxon>Psittaciformes</taxon>
        <taxon>Psittacidae</taxon>
        <taxon>Strigops</taxon>
    </lineage>
</organism>
<evidence type="ECO:0000259" key="5">
    <source>
        <dbReference type="PROSITE" id="PS50031"/>
    </source>
</evidence>
<dbReference type="OMA" id="EEVWIIS"/>
<feature type="compositionally biased region" description="Pro residues" evidence="4">
    <location>
        <begin position="475"/>
        <end position="486"/>
    </location>
</feature>
<dbReference type="SUPFAM" id="SSF47473">
    <property type="entry name" value="EF-hand"/>
    <property type="match status" value="2"/>
</dbReference>
<keyword evidence="8" id="KW-1185">Reference proteome</keyword>
<feature type="domain" description="EF-hand" evidence="6">
    <location>
        <begin position="294"/>
        <end position="329"/>
    </location>
</feature>
<dbReference type="PROSITE" id="PS00018">
    <property type="entry name" value="EF_HAND_1"/>
    <property type="match status" value="1"/>
</dbReference>
<dbReference type="SMART" id="SM00027">
    <property type="entry name" value="EH"/>
    <property type="match status" value="2"/>
</dbReference>
<feature type="region of interest" description="Disordered" evidence="4">
    <location>
        <begin position="470"/>
        <end position="512"/>
    </location>
</feature>
<evidence type="ECO:0000313" key="8">
    <source>
        <dbReference type="Proteomes" id="UP000472266"/>
    </source>
</evidence>
<evidence type="ECO:0000313" key="7">
    <source>
        <dbReference type="Ensembl" id="ENSSHBP00005022708.1"/>
    </source>
</evidence>
<dbReference type="PROSITE" id="PS50031">
    <property type="entry name" value="EH"/>
    <property type="match status" value="2"/>
</dbReference>
<evidence type="ECO:0000256" key="4">
    <source>
        <dbReference type="SAM" id="MobiDB-lite"/>
    </source>
</evidence>
<dbReference type="InParanoid" id="A0A672V885"/>
<feature type="region of interest" description="Disordered" evidence="4">
    <location>
        <begin position="431"/>
        <end position="455"/>
    </location>
</feature>
<dbReference type="Pfam" id="PF12763">
    <property type="entry name" value="EH"/>
    <property type="match status" value="2"/>
</dbReference>
<dbReference type="GO" id="GO:0005737">
    <property type="term" value="C:cytoplasm"/>
    <property type="evidence" value="ECO:0007669"/>
    <property type="project" value="TreeGrafter"/>
</dbReference>
<dbReference type="GO" id="GO:0005886">
    <property type="term" value="C:plasma membrane"/>
    <property type="evidence" value="ECO:0007669"/>
    <property type="project" value="TreeGrafter"/>
</dbReference>
<dbReference type="Ensembl" id="ENSSHBT00005027022.1">
    <property type="protein sequence ID" value="ENSSHBP00005022708.1"/>
    <property type="gene ID" value="ENSSHBG00005019091.1"/>
</dbReference>
<dbReference type="InterPro" id="IPR000261">
    <property type="entry name" value="EH_dom"/>
</dbReference>
<dbReference type="GO" id="GO:0005509">
    <property type="term" value="F:calcium ion binding"/>
    <property type="evidence" value="ECO:0007669"/>
    <property type="project" value="InterPro"/>
</dbReference>
<dbReference type="PROSITE" id="PS50222">
    <property type="entry name" value="EF_HAND_2"/>
    <property type="match status" value="1"/>
</dbReference>
<sequence>MEQGPAGGPAAATTAAAGTGGLLLPLSESEQQRYSELFSRCCPPPEVAAGGSSVGELFRASQLPPDTLHQITELCGAKRVGYFGPAQFYIALKLIAAAQSGFPVRIESIKNELPLPRFMALKNDSEARYGTPAELHGVKFQVPHATLEKNSYKRTDEGDKQEPKSPPMSPICSPPASPSTYQRIPLSYGYGKSRSGLEQQHGAPYEVRHSTHQQDGPSSGNYGAKPALTCSTPNRSLSAEREQQDSSTHYSDDPWRITEEQRDYYINQFRSLQPDLNSFVSGSVAKNFFTKSKLPIPELSHIWELSDVDCDGALTLPEFCAAFHLVVARKNGYQLPETLPETLLPQYLQAASLKPTRDCALFDSYSESLPGGQQTRDFSRSEVRRHEKGSYLAECRAVGQLHSDCGMAVKVSTALKTIPKEFQSYSSTSIEDAMKKGEEPPTPPPRPQKSHSRASSLDLNKIFQQNTQAVRSGWLPPPPPALPPRPSVSQTEQPSEVELHPQMNRPPAQAEENIPAKKEVVLAQPPSKPTRRKLRAEAQGLETPELSPTINVTSSTPAVKPHLPVQKQSSKQKRAIQTAIRKNKEANAVLARLNSELQQQLKEVHKERIALETQLEQLRPVTVL</sequence>
<dbReference type="PANTHER" id="PTHR11216:SF64">
    <property type="entry name" value="RALBP1-ASSOCIATED EPS DOMAIN-CONTAINING PROTEIN 2"/>
    <property type="match status" value="1"/>
</dbReference>
<feature type="compositionally biased region" description="Basic and acidic residues" evidence="4">
    <location>
        <begin position="146"/>
        <end position="163"/>
    </location>
</feature>
<proteinExistence type="predicted"/>
<feature type="domain" description="EH" evidence="5">
    <location>
        <begin position="261"/>
        <end position="345"/>
    </location>
</feature>
<accession>A0A672V885</accession>
<name>A0A672V885_STRHB</name>
<reference evidence="7 8" key="1">
    <citation type="submission" date="2019-11" db="EMBL/GenBank/DDBJ databases">
        <title>Strigops habroptila (kakapo) genome, bStrHab1, primary haplotype, v2.</title>
        <authorList>
            <person name="Jarvis E.D."/>
            <person name="Howard J."/>
            <person name="Rhie A."/>
            <person name="Phillippy A."/>
            <person name="Korlach J."/>
            <person name="Digby A."/>
            <person name="Iorns D."/>
            <person name="Eason D."/>
            <person name="Robertson B."/>
            <person name="Raemaekers T."/>
            <person name="Howe K."/>
            <person name="Lewin H."/>
            <person name="Damas J."/>
            <person name="Hastie A."/>
            <person name="Tracey A."/>
            <person name="Chow W."/>
            <person name="Fedrigo O."/>
        </authorList>
    </citation>
    <scope>NUCLEOTIDE SEQUENCE [LARGE SCALE GENOMIC DNA]</scope>
</reference>
<dbReference type="GeneTree" id="ENSGT00940000158080"/>
<feature type="compositionally biased region" description="Pro residues" evidence="4">
    <location>
        <begin position="164"/>
        <end position="177"/>
    </location>
</feature>